<dbReference type="InterPro" id="IPR018164">
    <property type="entry name" value="Ala-tRNA-synth_IIc_N"/>
</dbReference>
<comment type="caution">
    <text evidence="7">The sequence shown here is derived from an EMBL/GenBank/DDBJ whole genome shotgun (WGS) entry which is preliminary data.</text>
</comment>
<dbReference type="SUPFAM" id="SSF55186">
    <property type="entry name" value="ThrRS/AlaRS common domain"/>
    <property type="match status" value="1"/>
</dbReference>
<evidence type="ECO:0000256" key="2">
    <source>
        <dbReference type="ARBA" id="ARBA00004496"/>
    </source>
</evidence>
<proteinExistence type="predicted"/>
<dbReference type="Proteomes" id="UP001595921">
    <property type="component" value="Unassembled WGS sequence"/>
</dbReference>
<reference evidence="7 8" key="1">
    <citation type="journal article" date="2019" name="Int. J. Syst. Evol. Microbiol.">
        <title>The Global Catalogue of Microorganisms (GCM) 10K type strain sequencing project: providing services to taxonomists for standard genome sequencing and annotation.</title>
        <authorList>
            <consortium name="The Broad Institute Genomics Platform"/>
            <consortium name="The Broad Institute Genome Sequencing Center for Infectious Disease"/>
            <person name="Wu L."/>
            <person name="Ma J."/>
        </authorList>
    </citation>
    <scope>NUCLEOTIDE SEQUENCE [LARGE SCALE GENOMIC DNA]</scope>
    <source>
        <strain evidence="7 8">CGMCC 1.12553</strain>
    </source>
</reference>
<keyword evidence="3" id="KW-0479">Metal-binding</keyword>
<dbReference type="AlphaFoldDB" id="A0ABD5PCY8"/>
<dbReference type="SMART" id="SM00863">
    <property type="entry name" value="tRNA_SAD"/>
    <property type="match status" value="1"/>
</dbReference>
<feature type="region of interest" description="Disordered" evidence="5">
    <location>
        <begin position="254"/>
        <end position="281"/>
    </location>
</feature>
<dbReference type="InterPro" id="IPR051335">
    <property type="entry name" value="Alanyl-tRNA_Editing_Enzymes"/>
</dbReference>
<evidence type="ECO:0000313" key="8">
    <source>
        <dbReference type="Proteomes" id="UP001595921"/>
    </source>
</evidence>
<dbReference type="GO" id="GO:0046872">
    <property type="term" value="F:metal ion binding"/>
    <property type="evidence" value="ECO:0007669"/>
    <property type="project" value="UniProtKB-KW"/>
</dbReference>
<dbReference type="RefSeq" id="WP_267623384.1">
    <property type="nucleotide sequence ID" value="NZ_JAODIW010000008.1"/>
</dbReference>
<evidence type="ECO:0000259" key="6">
    <source>
        <dbReference type="PROSITE" id="PS50860"/>
    </source>
</evidence>
<dbReference type="EMBL" id="JBHSDS010000006">
    <property type="protein sequence ID" value="MFC4358800.1"/>
    <property type="molecule type" value="Genomic_DNA"/>
</dbReference>
<dbReference type="PROSITE" id="PS50860">
    <property type="entry name" value="AA_TRNA_LIGASE_II_ALA"/>
    <property type="match status" value="1"/>
</dbReference>
<dbReference type="Pfam" id="PF01411">
    <property type="entry name" value="tRNA-synt_2c"/>
    <property type="match status" value="1"/>
</dbReference>
<keyword evidence="4" id="KW-0862">Zinc</keyword>
<organism evidence="7 8">
    <name type="scientific">Halobium salinum</name>
    <dbReference type="NCBI Taxonomy" id="1364940"/>
    <lineage>
        <taxon>Archaea</taxon>
        <taxon>Methanobacteriati</taxon>
        <taxon>Methanobacteriota</taxon>
        <taxon>Stenosarchaea group</taxon>
        <taxon>Halobacteria</taxon>
        <taxon>Halobacteriales</taxon>
        <taxon>Haloferacaceae</taxon>
        <taxon>Halobium</taxon>
    </lineage>
</organism>
<dbReference type="InterPro" id="IPR018163">
    <property type="entry name" value="Thr/Ala-tRNA-synth_IIc_edit"/>
</dbReference>
<dbReference type="PANTHER" id="PTHR43462">
    <property type="entry name" value="ALANYL-TRNA EDITING PROTEIN"/>
    <property type="match status" value="1"/>
</dbReference>
<dbReference type="InterPro" id="IPR018165">
    <property type="entry name" value="Ala-tRNA-synth_IIc_core"/>
</dbReference>
<protein>
    <submittedName>
        <fullName evidence="7">Alanyl-tRNA editing protein</fullName>
    </submittedName>
</protein>
<keyword evidence="8" id="KW-1185">Reference proteome</keyword>
<dbReference type="SUPFAM" id="SSF50447">
    <property type="entry name" value="Translation proteins"/>
    <property type="match status" value="1"/>
</dbReference>
<dbReference type="Pfam" id="PF07973">
    <property type="entry name" value="tRNA_SAD"/>
    <property type="match status" value="1"/>
</dbReference>
<dbReference type="InterPro" id="IPR009000">
    <property type="entry name" value="Transl_B-barrel_sf"/>
</dbReference>
<dbReference type="Gene3D" id="2.40.30.130">
    <property type="match status" value="1"/>
</dbReference>
<evidence type="ECO:0000313" key="7">
    <source>
        <dbReference type="EMBL" id="MFC4358800.1"/>
    </source>
</evidence>
<dbReference type="Gene3D" id="3.30.980.10">
    <property type="entry name" value="Threonyl-trna Synthetase, Chain A, domain 2"/>
    <property type="match status" value="1"/>
</dbReference>
<evidence type="ECO:0000256" key="5">
    <source>
        <dbReference type="SAM" id="MobiDB-lite"/>
    </source>
</evidence>
<dbReference type="InterPro" id="IPR012947">
    <property type="entry name" value="tRNA_SAD"/>
</dbReference>
<feature type="domain" description="Alanyl-transfer RNA synthetases family profile" evidence="6">
    <location>
        <begin position="1"/>
        <end position="257"/>
    </location>
</feature>
<accession>A0ABD5PCY8</accession>
<sequence length="281" mass="31108">MTEARYLRDTDTREFEARVERRLDDRVVLDETCFYPTGGGQPHDTGELVVAGGTGADGTTGRDAAGPETWRVVDVTKRDTIYHRLDADGGGSDLPPEGATVRGRVDWGRRSAHMRYHTAQHLLSGVLLSEFDAPTTGNQLYTDHARLDCAYPRFDEEDLETLERRLNALVDDALPVRWYELDRAEATLDPDRTRISLLPDSITEVRIVEIGPEDDPFDRTACAGTHVSNTEEVGPVRVTGRRTQGSEEERIEFVLGETGDGDGADGGDRNHGADVETERGR</sequence>
<evidence type="ECO:0000256" key="1">
    <source>
        <dbReference type="ARBA" id="ARBA00001947"/>
    </source>
</evidence>
<name>A0ABD5PCY8_9EURY</name>
<evidence type="ECO:0000256" key="3">
    <source>
        <dbReference type="ARBA" id="ARBA00022723"/>
    </source>
</evidence>
<evidence type="ECO:0000256" key="4">
    <source>
        <dbReference type="ARBA" id="ARBA00022833"/>
    </source>
</evidence>
<feature type="compositionally biased region" description="Basic and acidic residues" evidence="5">
    <location>
        <begin position="266"/>
        <end position="281"/>
    </location>
</feature>
<dbReference type="GO" id="GO:0002161">
    <property type="term" value="F:aminoacyl-tRNA deacylase activity"/>
    <property type="evidence" value="ECO:0007669"/>
    <property type="project" value="UniProtKB-ARBA"/>
</dbReference>
<gene>
    <name evidence="7" type="ORF">ACFO0N_12690</name>
</gene>
<dbReference type="PANTHER" id="PTHR43462:SF1">
    <property type="entry name" value="ALANYL-TRNA EDITING PROTEIN AARSD1"/>
    <property type="match status" value="1"/>
</dbReference>
<comment type="cofactor">
    <cofactor evidence="1">
        <name>Zn(2+)</name>
        <dbReference type="ChEBI" id="CHEBI:29105"/>
    </cofactor>
</comment>
<comment type="subcellular location">
    <subcellularLocation>
        <location evidence="2">Cytoplasm</location>
    </subcellularLocation>
</comment>
<dbReference type="GO" id="GO:0005737">
    <property type="term" value="C:cytoplasm"/>
    <property type="evidence" value="ECO:0007669"/>
    <property type="project" value="UniProtKB-SubCell"/>
</dbReference>